<keyword evidence="3" id="KW-1185">Reference proteome</keyword>
<dbReference type="Proteomes" id="UP001597368">
    <property type="component" value="Unassembled WGS sequence"/>
</dbReference>
<accession>A0ABW4SLP0</accession>
<protein>
    <submittedName>
        <fullName evidence="2">Alpha/beta fold hydrolase</fullName>
    </submittedName>
</protein>
<keyword evidence="2" id="KW-0378">Hydrolase</keyword>
<organism evidence="2 3">
    <name type="scientific">Nonomuraea mangrovi</name>
    <dbReference type="NCBI Taxonomy" id="2316207"/>
    <lineage>
        <taxon>Bacteria</taxon>
        <taxon>Bacillati</taxon>
        <taxon>Actinomycetota</taxon>
        <taxon>Actinomycetes</taxon>
        <taxon>Streptosporangiales</taxon>
        <taxon>Streptosporangiaceae</taxon>
        <taxon>Nonomuraea</taxon>
    </lineage>
</organism>
<dbReference type="Pfam" id="PF12697">
    <property type="entry name" value="Abhydrolase_6"/>
    <property type="match status" value="1"/>
</dbReference>
<proteinExistence type="predicted"/>
<dbReference type="EMBL" id="JBHUFV010000003">
    <property type="protein sequence ID" value="MFD1930468.1"/>
    <property type="molecule type" value="Genomic_DNA"/>
</dbReference>
<comment type="caution">
    <text evidence="2">The sequence shown here is derived from an EMBL/GenBank/DDBJ whole genome shotgun (WGS) entry which is preliminary data.</text>
</comment>
<dbReference type="InterPro" id="IPR050228">
    <property type="entry name" value="Carboxylesterase_BioH"/>
</dbReference>
<dbReference type="InterPro" id="IPR000073">
    <property type="entry name" value="AB_hydrolase_1"/>
</dbReference>
<name>A0ABW4SLP0_9ACTN</name>
<dbReference type="RefSeq" id="WP_379568869.1">
    <property type="nucleotide sequence ID" value="NZ_JBHUFV010000003.1"/>
</dbReference>
<gene>
    <name evidence="2" type="ORF">ACFSKW_03150</name>
</gene>
<dbReference type="Gene3D" id="3.40.50.1820">
    <property type="entry name" value="alpha/beta hydrolase"/>
    <property type="match status" value="2"/>
</dbReference>
<evidence type="ECO:0000313" key="2">
    <source>
        <dbReference type="EMBL" id="MFD1930468.1"/>
    </source>
</evidence>
<dbReference type="PANTHER" id="PTHR43194">
    <property type="entry name" value="HYDROLASE ALPHA/BETA FOLD FAMILY"/>
    <property type="match status" value="1"/>
</dbReference>
<evidence type="ECO:0000259" key="1">
    <source>
        <dbReference type="Pfam" id="PF12697"/>
    </source>
</evidence>
<dbReference type="SUPFAM" id="SSF53474">
    <property type="entry name" value="alpha/beta-Hydrolases"/>
    <property type="match status" value="1"/>
</dbReference>
<sequence>MRDVLLLPGAGRTKADWRLVRPMLEAAGFRTLAIDLPELGTWSWEGALDAVADAIDDHGLERPIVAGHSLGGLVAALWATLHPECPLAVNVDGHTNPTGPLDGVDPREGERIMRAFLTEHSADPATAHLIAQLDALDLPATYRAARCPLLVISSTASGFEDLLPPDVAKVFTAYERGFGLELASIARTTPLVSIADLPTGHHVHLEAPHEVARLILAHL</sequence>
<dbReference type="PANTHER" id="PTHR43194:SF2">
    <property type="entry name" value="PEROXISOMAL MEMBRANE PROTEIN LPX1"/>
    <property type="match status" value="1"/>
</dbReference>
<evidence type="ECO:0000313" key="3">
    <source>
        <dbReference type="Proteomes" id="UP001597368"/>
    </source>
</evidence>
<dbReference type="InterPro" id="IPR029058">
    <property type="entry name" value="AB_hydrolase_fold"/>
</dbReference>
<feature type="domain" description="AB hydrolase-1" evidence="1">
    <location>
        <begin position="4"/>
        <end position="213"/>
    </location>
</feature>
<reference evidence="3" key="1">
    <citation type="journal article" date="2019" name="Int. J. Syst. Evol. Microbiol.">
        <title>The Global Catalogue of Microorganisms (GCM) 10K type strain sequencing project: providing services to taxonomists for standard genome sequencing and annotation.</title>
        <authorList>
            <consortium name="The Broad Institute Genomics Platform"/>
            <consortium name="The Broad Institute Genome Sequencing Center for Infectious Disease"/>
            <person name="Wu L."/>
            <person name="Ma J."/>
        </authorList>
    </citation>
    <scope>NUCLEOTIDE SEQUENCE [LARGE SCALE GENOMIC DNA]</scope>
    <source>
        <strain evidence="3">ICMP 6774ER</strain>
    </source>
</reference>
<dbReference type="GO" id="GO:0016787">
    <property type="term" value="F:hydrolase activity"/>
    <property type="evidence" value="ECO:0007669"/>
    <property type="project" value="UniProtKB-KW"/>
</dbReference>